<organism evidence="3 4">
    <name type="scientific">Tilletia caries</name>
    <name type="common">wheat bunt fungus</name>
    <dbReference type="NCBI Taxonomy" id="13290"/>
    <lineage>
        <taxon>Eukaryota</taxon>
        <taxon>Fungi</taxon>
        <taxon>Dikarya</taxon>
        <taxon>Basidiomycota</taxon>
        <taxon>Ustilaginomycotina</taxon>
        <taxon>Exobasidiomycetes</taxon>
        <taxon>Tilletiales</taxon>
        <taxon>Tilletiaceae</taxon>
        <taxon>Tilletia</taxon>
    </lineage>
</organism>
<dbReference type="InterPro" id="IPR035994">
    <property type="entry name" value="Nucleoside_phosphorylase_sf"/>
</dbReference>
<feature type="transmembrane region" description="Helical" evidence="1">
    <location>
        <begin position="62"/>
        <end position="83"/>
    </location>
</feature>
<dbReference type="SUPFAM" id="SSF53167">
    <property type="entry name" value="Purine and uridine phosphorylases"/>
    <property type="match status" value="1"/>
</dbReference>
<keyword evidence="1" id="KW-0472">Membrane</keyword>
<reference evidence="3" key="1">
    <citation type="submission" date="2016-04" db="EMBL/GenBank/DDBJ databases">
        <authorList>
            <person name="Nguyen H.D."/>
            <person name="Kesanakurti P."/>
            <person name="Cullis J."/>
            <person name="Levesque C.A."/>
            <person name="Hambleton S."/>
        </authorList>
    </citation>
    <scope>NUCLEOTIDE SEQUENCE</scope>
    <source>
        <strain evidence="3">DAOMC 238032</strain>
    </source>
</reference>
<gene>
    <name evidence="3" type="ORF">A4X03_0g7090</name>
    <name evidence="2" type="ORF">JKIAZH3_G237</name>
</gene>
<dbReference type="GO" id="GO:0009116">
    <property type="term" value="P:nucleoside metabolic process"/>
    <property type="evidence" value="ECO:0007669"/>
    <property type="project" value="InterPro"/>
</dbReference>
<keyword evidence="5" id="KW-1185">Reference proteome</keyword>
<dbReference type="AlphaFoldDB" id="A0A177TXT5"/>
<dbReference type="EMBL" id="CAJHJG010000177">
    <property type="protein sequence ID" value="CAD6898945.1"/>
    <property type="molecule type" value="Genomic_DNA"/>
</dbReference>
<reference evidence="3" key="2">
    <citation type="journal article" date="2019" name="IMA Fungus">
        <title>Genome sequencing and comparison of five Tilletia species to identify candidate genes for the detection of regulated species infecting wheat.</title>
        <authorList>
            <person name="Nguyen H.D.T."/>
            <person name="Sultana T."/>
            <person name="Kesanakurti P."/>
            <person name="Hambleton S."/>
        </authorList>
    </citation>
    <scope>NUCLEOTIDE SEQUENCE</scope>
    <source>
        <strain evidence="3">DAOMC 238032</strain>
    </source>
</reference>
<keyword evidence="1" id="KW-1133">Transmembrane helix</keyword>
<dbReference type="Proteomes" id="UP000836402">
    <property type="component" value="Unassembled WGS sequence"/>
</dbReference>
<dbReference type="Gene3D" id="3.40.50.1580">
    <property type="entry name" value="Nucleoside phosphorylase domain"/>
    <property type="match status" value="1"/>
</dbReference>
<evidence type="ECO:0000313" key="2">
    <source>
        <dbReference type="EMBL" id="CAD6898945.1"/>
    </source>
</evidence>
<sequence length="85" mass="9468">MKEVLTDANFPCDPEGHTYHVATKLDQVANHIITIGDHVRARRIAELFDGCKAIFEKSSQRLFGTPISVVAIGMGFSMSRSVFMR</sequence>
<dbReference type="Proteomes" id="UP000077671">
    <property type="component" value="Unassembled WGS sequence"/>
</dbReference>
<dbReference type="EMBL" id="LWDD02001559">
    <property type="protein sequence ID" value="KAE8247275.1"/>
    <property type="molecule type" value="Genomic_DNA"/>
</dbReference>
<evidence type="ECO:0000313" key="3">
    <source>
        <dbReference type="EMBL" id="KAE8247275.1"/>
    </source>
</evidence>
<protein>
    <submittedName>
        <fullName evidence="3">Uncharacterized protein</fullName>
    </submittedName>
</protein>
<dbReference type="GO" id="GO:0003824">
    <property type="term" value="F:catalytic activity"/>
    <property type="evidence" value="ECO:0007669"/>
    <property type="project" value="InterPro"/>
</dbReference>
<reference evidence="2" key="3">
    <citation type="submission" date="2020-10" db="EMBL/GenBank/DDBJ databases">
        <authorList>
            <person name="Sedaghatjoo S."/>
        </authorList>
    </citation>
    <scope>NUCLEOTIDE SEQUENCE</scope>
    <source>
        <strain evidence="2">AZH3</strain>
    </source>
</reference>
<name>A0A177TXT5_9BASI</name>
<evidence type="ECO:0000313" key="5">
    <source>
        <dbReference type="Proteomes" id="UP000836402"/>
    </source>
</evidence>
<evidence type="ECO:0000256" key="1">
    <source>
        <dbReference type="SAM" id="Phobius"/>
    </source>
</evidence>
<comment type="caution">
    <text evidence="3">The sequence shown here is derived from an EMBL/GenBank/DDBJ whole genome shotgun (WGS) entry which is preliminary data.</text>
</comment>
<evidence type="ECO:0000313" key="4">
    <source>
        <dbReference type="Proteomes" id="UP000077671"/>
    </source>
</evidence>
<keyword evidence="1" id="KW-0812">Transmembrane</keyword>
<proteinExistence type="predicted"/>
<accession>A0A177TXT5</accession>